<dbReference type="PROSITE" id="PS51420">
    <property type="entry name" value="RHO"/>
    <property type="match status" value="1"/>
</dbReference>
<evidence type="ECO:0000256" key="2">
    <source>
        <dbReference type="ARBA" id="ARBA00023134"/>
    </source>
</evidence>
<dbReference type="PROSITE" id="PS51419">
    <property type="entry name" value="RAB"/>
    <property type="match status" value="1"/>
</dbReference>
<dbReference type="VEuPathDB" id="MicrosporidiaDB:TUBRATIS_10520"/>
<sequence>MSKKLIEIEKQVVLVGHGGSGKTCILHRVFSKKFEEKYTPTVFEDTKHTRIIKNQQITLLILDTAGQDDYGRMIEINLNDADLVIFCYAVDCRNSFETLFSDYFSLLGDKTNKLIFLVGCKTDTREFQQVVSYEEGKALAKKMGAAYFCETSAKNNVGCNELFDEIYKFFEVKELKPIKKEKKKSFFDKLFGCCGCGNK</sequence>
<keyword evidence="1" id="KW-0547">Nucleotide-binding</keyword>
<organism evidence="3 4">
    <name type="scientific">Tubulinosema ratisbonensis</name>
    <dbReference type="NCBI Taxonomy" id="291195"/>
    <lineage>
        <taxon>Eukaryota</taxon>
        <taxon>Fungi</taxon>
        <taxon>Fungi incertae sedis</taxon>
        <taxon>Microsporidia</taxon>
        <taxon>Tubulinosematoidea</taxon>
        <taxon>Tubulinosematidae</taxon>
        <taxon>Tubulinosema</taxon>
    </lineage>
</organism>
<dbReference type="InterPro" id="IPR001806">
    <property type="entry name" value="Small_GTPase"/>
</dbReference>
<dbReference type="Gene3D" id="3.40.50.300">
    <property type="entry name" value="P-loop containing nucleotide triphosphate hydrolases"/>
    <property type="match status" value="1"/>
</dbReference>
<dbReference type="NCBIfam" id="TIGR00231">
    <property type="entry name" value="small_GTP"/>
    <property type="match status" value="1"/>
</dbReference>
<dbReference type="Pfam" id="PF00071">
    <property type="entry name" value="Ras"/>
    <property type="match status" value="1"/>
</dbReference>
<evidence type="ECO:0000313" key="4">
    <source>
        <dbReference type="Proteomes" id="UP000282876"/>
    </source>
</evidence>
<evidence type="ECO:0000313" key="3">
    <source>
        <dbReference type="EMBL" id="RVD92441.1"/>
    </source>
</evidence>
<dbReference type="AlphaFoldDB" id="A0A437AMK9"/>
<dbReference type="InterPro" id="IPR005225">
    <property type="entry name" value="Small_GTP-bd"/>
</dbReference>
<dbReference type="PRINTS" id="PR00449">
    <property type="entry name" value="RASTRNSFRMNG"/>
</dbReference>
<name>A0A437AMK9_9MICR</name>
<dbReference type="SMART" id="SM00173">
    <property type="entry name" value="RAS"/>
    <property type="match status" value="1"/>
</dbReference>
<dbReference type="SMART" id="SM00175">
    <property type="entry name" value="RAB"/>
    <property type="match status" value="1"/>
</dbReference>
<dbReference type="InterPro" id="IPR020849">
    <property type="entry name" value="Small_GTPase_Ras-type"/>
</dbReference>
<dbReference type="GO" id="GO:0016020">
    <property type="term" value="C:membrane"/>
    <property type="evidence" value="ECO:0007669"/>
    <property type="project" value="InterPro"/>
</dbReference>
<accession>A0A437AMK9</accession>
<keyword evidence="2" id="KW-0342">GTP-binding</keyword>
<protein>
    <submittedName>
        <fullName evidence="3">GTP-binding rho1</fullName>
    </submittedName>
</protein>
<dbReference type="SUPFAM" id="SSF52540">
    <property type="entry name" value="P-loop containing nucleoside triphosphate hydrolases"/>
    <property type="match status" value="1"/>
</dbReference>
<dbReference type="EMBL" id="RCSS01000219">
    <property type="protein sequence ID" value="RVD92441.1"/>
    <property type="molecule type" value="Genomic_DNA"/>
</dbReference>
<comment type="caution">
    <text evidence="3">The sequence shown here is derived from an EMBL/GenBank/DDBJ whole genome shotgun (WGS) entry which is preliminary data.</text>
</comment>
<reference evidence="3 4" key="1">
    <citation type="submission" date="2018-10" db="EMBL/GenBank/DDBJ databases">
        <title>Draft genome sequence of the microsporidian Tubulinosema ratisbonensis.</title>
        <authorList>
            <person name="Polonais V."/>
            <person name="Peyretaillade E."/>
            <person name="Niehus S."/>
            <person name="Wawrzyniak I."/>
            <person name="Franchet A."/>
            <person name="Gaspin C."/>
            <person name="Reichstadt M."/>
            <person name="Belser C."/>
            <person name="Labadie K."/>
            <person name="Delbac F."/>
            <person name="Ferrandon D."/>
        </authorList>
    </citation>
    <scope>NUCLEOTIDE SEQUENCE [LARGE SCALE GENOMIC DNA]</scope>
    <source>
        <strain evidence="3 4">Franzen</strain>
    </source>
</reference>
<dbReference type="SMART" id="SM00174">
    <property type="entry name" value="RHO"/>
    <property type="match status" value="1"/>
</dbReference>
<evidence type="ECO:0000256" key="1">
    <source>
        <dbReference type="ARBA" id="ARBA00022741"/>
    </source>
</evidence>
<dbReference type="InterPro" id="IPR027417">
    <property type="entry name" value="P-loop_NTPase"/>
</dbReference>
<dbReference type="GO" id="GO:0003924">
    <property type="term" value="F:GTPase activity"/>
    <property type="evidence" value="ECO:0007669"/>
    <property type="project" value="InterPro"/>
</dbReference>
<dbReference type="Proteomes" id="UP000282876">
    <property type="component" value="Unassembled WGS sequence"/>
</dbReference>
<keyword evidence="4" id="KW-1185">Reference proteome</keyword>
<dbReference type="PANTHER" id="PTHR24070">
    <property type="entry name" value="RAS, DI-RAS, AND RHEB FAMILY MEMBERS OF SMALL GTPASE SUPERFAMILY"/>
    <property type="match status" value="1"/>
</dbReference>
<dbReference type="STRING" id="291195.A0A437AMK9"/>
<dbReference type="OrthoDB" id="8830751at2759"/>
<dbReference type="GO" id="GO:0005525">
    <property type="term" value="F:GTP binding"/>
    <property type="evidence" value="ECO:0007669"/>
    <property type="project" value="UniProtKB-KW"/>
</dbReference>
<dbReference type="PROSITE" id="PS51421">
    <property type="entry name" value="RAS"/>
    <property type="match status" value="1"/>
</dbReference>
<gene>
    <name evidence="3" type="ORF">TUBRATIS_10520</name>
</gene>
<dbReference type="GO" id="GO:0007165">
    <property type="term" value="P:signal transduction"/>
    <property type="evidence" value="ECO:0007669"/>
    <property type="project" value="InterPro"/>
</dbReference>
<proteinExistence type="predicted"/>